<dbReference type="SUPFAM" id="SSF141086">
    <property type="entry name" value="Agglutinin HPA-like"/>
    <property type="match status" value="1"/>
</dbReference>
<proteinExistence type="predicted"/>
<evidence type="ECO:0000313" key="1">
    <source>
        <dbReference type="EMBL" id="RUS29245.1"/>
    </source>
</evidence>
<keyword evidence="2" id="KW-1185">Reference proteome</keyword>
<dbReference type="EMBL" id="RBNJ01005399">
    <property type="protein sequence ID" value="RUS29245.1"/>
    <property type="molecule type" value="Genomic_DNA"/>
</dbReference>
<dbReference type="InterPro" id="IPR037221">
    <property type="entry name" value="H-type_lectin_dom_sf"/>
</dbReference>
<sequence length="115" mass="12121">MEPSRYITISGNVSLNASWLAGPYKSVNSKIKIVPSVGERGGVFMVSFGGLFQNSPAVVVSQVWGGTGPPGNTRDNAVVMDITPDWFTVATGDDSGVTVPRNFSFIASGYMSKDA</sequence>
<dbReference type="AlphaFoldDB" id="A0A433QHG6"/>
<name>A0A433QHG6_9FUNG</name>
<protein>
    <submittedName>
        <fullName evidence="1">Uncharacterized protein</fullName>
    </submittedName>
</protein>
<accession>A0A433QHG6</accession>
<dbReference type="Proteomes" id="UP000274822">
    <property type="component" value="Unassembled WGS sequence"/>
</dbReference>
<evidence type="ECO:0000313" key="2">
    <source>
        <dbReference type="Proteomes" id="UP000274822"/>
    </source>
</evidence>
<organism evidence="1 2">
    <name type="scientific">Jimgerdemannia flammicorona</name>
    <dbReference type="NCBI Taxonomy" id="994334"/>
    <lineage>
        <taxon>Eukaryota</taxon>
        <taxon>Fungi</taxon>
        <taxon>Fungi incertae sedis</taxon>
        <taxon>Mucoromycota</taxon>
        <taxon>Mucoromycotina</taxon>
        <taxon>Endogonomycetes</taxon>
        <taxon>Endogonales</taxon>
        <taxon>Endogonaceae</taxon>
        <taxon>Jimgerdemannia</taxon>
    </lineage>
</organism>
<gene>
    <name evidence="1" type="ORF">BC938DRAFT_480882</name>
</gene>
<reference evidence="1 2" key="1">
    <citation type="journal article" date="2018" name="New Phytol.">
        <title>Phylogenomics of Endogonaceae and evolution of mycorrhizas within Mucoromycota.</title>
        <authorList>
            <person name="Chang Y."/>
            <person name="Desiro A."/>
            <person name="Na H."/>
            <person name="Sandor L."/>
            <person name="Lipzen A."/>
            <person name="Clum A."/>
            <person name="Barry K."/>
            <person name="Grigoriev I.V."/>
            <person name="Martin F.M."/>
            <person name="Stajich J.E."/>
            <person name="Smith M.E."/>
            <person name="Bonito G."/>
            <person name="Spatafora J.W."/>
        </authorList>
    </citation>
    <scope>NUCLEOTIDE SEQUENCE [LARGE SCALE GENOMIC DNA]</scope>
    <source>
        <strain evidence="1 2">AD002</strain>
    </source>
</reference>
<comment type="caution">
    <text evidence="1">The sequence shown here is derived from an EMBL/GenBank/DDBJ whole genome shotgun (WGS) entry which is preliminary data.</text>
</comment>